<evidence type="ECO:0000256" key="8">
    <source>
        <dbReference type="ARBA" id="ARBA00022481"/>
    </source>
</evidence>
<dbReference type="Pfam" id="PF03399">
    <property type="entry name" value="SAC3_GANP"/>
    <property type="match status" value="1"/>
</dbReference>
<dbReference type="Gene3D" id="1.25.40.990">
    <property type="match status" value="1"/>
</dbReference>
<evidence type="ECO:0000256" key="14">
    <source>
        <dbReference type="ARBA" id="ARBA00022927"/>
    </source>
</evidence>
<evidence type="ECO:0000256" key="17">
    <source>
        <dbReference type="ARBA" id="ARBA00023054"/>
    </source>
</evidence>
<dbReference type="CDD" id="cd12443">
    <property type="entry name" value="RRM_MCM3A_like"/>
    <property type="match status" value="1"/>
</dbReference>
<evidence type="ECO:0000256" key="3">
    <source>
        <dbReference type="ARBA" id="ARBA00004567"/>
    </source>
</evidence>
<dbReference type="PANTHER" id="PTHR12436">
    <property type="entry name" value="80 KDA MCM3-ASSOCIATED PROTEIN"/>
    <property type="match status" value="1"/>
</dbReference>
<keyword evidence="17" id="KW-0175">Coiled coil</keyword>
<evidence type="ECO:0000256" key="15">
    <source>
        <dbReference type="ARBA" id="ARBA00022990"/>
    </source>
</evidence>
<keyword evidence="19" id="KW-0539">Nucleus</keyword>
<keyword evidence="10" id="KW-0597">Phosphoprotein</keyword>
<comment type="similarity">
    <text evidence="21">Belongs to the SAC3 family.</text>
</comment>
<dbReference type="FunCoup" id="A0A6P8IF51">
    <property type="interactions" value="3271"/>
</dbReference>
<keyword evidence="18" id="KW-0906">Nuclear pore complex</keyword>
<dbReference type="PANTHER" id="PTHR12436:SF3">
    <property type="entry name" value="GERMINAL-CENTER ASSOCIATED NUCLEAR PROTEIN"/>
    <property type="match status" value="1"/>
</dbReference>
<evidence type="ECO:0000256" key="10">
    <source>
        <dbReference type="ARBA" id="ARBA00022553"/>
    </source>
</evidence>
<dbReference type="GO" id="GO:0015031">
    <property type="term" value="P:protein transport"/>
    <property type="evidence" value="ECO:0007669"/>
    <property type="project" value="UniProtKB-KW"/>
</dbReference>
<dbReference type="GeneID" id="116300550"/>
<evidence type="ECO:0000313" key="28">
    <source>
        <dbReference type="RefSeq" id="XP_031565295.1"/>
    </source>
</evidence>
<reference evidence="28" key="1">
    <citation type="submission" date="2025-08" db="UniProtKB">
        <authorList>
            <consortium name="RefSeq"/>
        </authorList>
    </citation>
    <scope>IDENTIFICATION</scope>
</reference>
<evidence type="ECO:0000256" key="12">
    <source>
        <dbReference type="ARBA" id="ARBA00022816"/>
    </source>
</evidence>
<dbReference type="OrthoDB" id="21502at2759"/>
<evidence type="ECO:0000256" key="13">
    <source>
        <dbReference type="ARBA" id="ARBA00022859"/>
    </source>
</evidence>
<dbReference type="InterPro" id="IPR035979">
    <property type="entry name" value="RBD_domain_sf"/>
</dbReference>
<proteinExistence type="inferred from homology"/>
<dbReference type="GO" id="GO:0003676">
    <property type="term" value="F:nucleic acid binding"/>
    <property type="evidence" value="ECO:0007669"/>
    <property type="project" value="InterPro"/>
</dbReference>
<evidence type="ECO:0000256" key="6">
    <source>
        <dbReference type="ARBA" id="ARBA00022448"/>
    </source>
</evidence>
<dbReference type="Proteomes" id="UP000515163">
    <property type="component" value="Unplaced"/>
</dbReference>
<dbReference type="GO" id="GO:0002376">
    <property type="term" value="P:immune system process"/>
    <property type="evidence" value="ECO:0007669"/>
    <property type="project" value="UniProtKB-KW"/>
</dbReference>
<gene>
    <name evidence="28" type="primary">LOC116300550</name>
</gene>
<evidence type="ECO:0000256" key="23">
    <source>
        <dbReference type="ARBA" id="ARBA00069544"/>
    </source>
</evidence>
<evidence type="ECO:0000256" key="7">
    <source>
        <dbReference type="ARBA" id="ARBA00022454"/>
    </source>
</evidence>
<keyword evidence="7" id="KW-0158">Chromosome</keyword>
<comment type="function">
    <text evidence="22">As a component of the TREX-2 complex, involved in the export of mRNAs to the cytoplasm through the nuclear pores. Through the acetylation of histones, affects the assembly of nucleosomes at immunoglobulin variable region genes and promotes the recruitment and positioning of transcription complex to favor DNA cytosine deaminase AICDA/AID targeting, hence promoting somatic hypermutations.</text>
</comment>
<protein>
    <recommendedName>
        <fullName evidence="23">Germinal-center associated nuclear protein</fullName>
        <ecNumber evidence="5">2.3.1.48</ecNumber>
    </recommendedName>
</protein>
<dbReference type="InterPro" id="IPR005062">
    <property type="entry name" value="SAC3/GANP/THP3_conserved"/>
</dbReference>
<keyword evidence="11" id="KW-0808">Transferase</keyword>
<keyword evidence="12" id="KW-0509">mRNA transport</keyword>
<feature type="region of interest" description="Disordered" evidence="24">
    <location>
        <begin position="1669"/>
        <end position="1700"/>
    </location>
</feature>
<keyword evidence="20" id="KW-0012">Acyltransferase</keyword>
<dbReference type="GO" id="GO:0005654">
    <property type="term" value="C:nucleoplasm"/>
    <property type="evidence" value="ECO:0007669"/>
    <property type="project" value="UniProtKB-SubCell"/>
</dbReference>
<evidence type="ECO:0000256" key="20">
    <source>
        <dbReference type="ARBA" id="ARBA00023315"/>
    </source>
</evidence>
<feature type="domain" description="Germinal-centre associated nuclear protein MCM3AP" evidence="26">
    <location>
        <begin position="1129"/>
        <end position="1664"/>
    </location>
</feature>
<name>A0A6P8IF51_ACTTE</name>
<keyword evidence="9" id="KW-0963">Cytoplasm</keyword>
<evidence type="ECO:0000256" key="2">
    <source>
        <dbReference type="ARBA" id="ARBA00004496"/>
    </source>
</evidence>
<keyword evidence="13" id="KW-0391">Immunity</keyword>
<evidence type="ECO:0000256" key="4">
    <source>
        <dbReference type="ARBA" id="ARBA00004642"/>
    </source>
</evidence>
<organism evidence="27 28">
    <name type="scientific">Actinia tenebrosa</name>
    <name type="common">Australian red waratah sea anemone</name>
    <dbReference type="NCBI Taxonomy" id="6105"/>
    <lineage>
        <taxon>Eukaryota</taxon>
        <taxon>Metazoa</taxon>
        <taxon>Cnidaria</taxon>
        <taxon>Anthozoa</taxon>
        <taxon>Hexacorallia</taxon>
        <taxon>Actiniaria</taxon>
        <taxon>Actiniidae</taxon>
        <taxon>Actinia</taxon>
    </lineage>
</organism>
<dbReference type="GO" id="GO:0005737">
    <property type="term" value="C:cytoplasm"/>
    <property type="evidence" value="ECO:0007669"/>
    <property type="project" value="UniProtKB-SubCell"/>
</dbReference>
<evidence type="ECO:0000313" key="27">
    <source>
        <dbReference type="Proteomes" id="UP000515163"/>
    </source>
</evidence>
<keyword evidence="16" id="KW-0811">Translocation</keyword>
<dbReference type="SUPFAM" id="SSF54928">
    <property type="entry name" value="RNA-binding domain, RBD"/>
    <property type="match status" value="1"/>
</dbReference>
<dbReference type="RefSeq" id="XP_031565295.1">
    <property type="nucleotide sequence ID" value="XM_031709435.1"/>
</dbReference>
<dbReference type="InParanoid" id="A0A6P8IF51"/>
<evidence type="ECO:0000256" key="22">
    <source>
        <dbReference type="ARBA" id="ARBA00055631"/>
    </source>
</evidence>
<keyword evidence="14" id="KW-0653">Protein transport</keyword>
<dbReference type="GO" id="GO:0070390">
    <property type="term" value="C:transcription export complex 2"/>
    <property type="evidence" value="ECO:0007669"/>
    <property type="project" value="TreeGrafter"/>
</dbReference>
<keyword evidence="27" id="KW-1185">Reference proteome</keyword>
<dbReference type="GO" id="GO:0061733">
    <property type="term" value="F:protein-lysine-acetyltransferase activity"/>
    <property type="evidence" value="ECO:0007669"/>
    <property type="project" value="UniProtKB-EC"/>
</dbReference>
<accession>A0A6P8IF51</accession>
<evidence type="ECO:0000256" key="24">
    <source>
        <dbReference type="SAM" id="MobiDB-lite"/>
    </source>
</evidence>
<dbReference type="GO" id="GO:0005643">
    <property type="term" value="C:nuclear pore"/>
    <property type="evidence" value="ECO:0007669"/>
    <property type="project" value="UniProtKB-SubCell"/>
</dbReference>
<evidence type="ECO:0000256" key="21">
    <source>
        <dbReference type="ARBA" id="ARBA00038443"/>
    </source>
</evidence>
<feature type="domain" description="SAC3/GANP/THP3 conserved" evidence="25">
    <location>
        <begin position="460"/>
        <end position="756"/>
    </location>
</feature>
<evidence type="ECO:0000256" key="1">
    <source>
        <dbReference type="ARBA" id="ARBA00004286"/>
    </source>
</evidence>
<dbReference type="EC" id="2.3.1.48" evidence="5"/>
<keyword evidence="6" id="KW-0813">Transport</keyword>
<feature type="region of interest" description="Disordered" evidence="24">
    <location>
        <begin position="1"/>
        <end position="74"/>
    </location>
</feature>
<evidence type="ECO:0000256" key="9">
    <source>
        <dbReference type="ARBA" id="ARBA00022490"/>
    </source>
</evidence>
<evidence type="ECO:0000256" key="19">
    <source>
        <dbReference type="ARBA" id="ARBA00023242"/>
    </source>
</evidence>
<dbReference type="InterPro" id="IPR012677">
    <property type="entry name" value="Nucleotide-bd_a/b_plait_sf"/>
</dbReference>
<evidence type="ECO:0000256" key="18">
    <source>
        <dbReference type="ARBA" id="ARBA00023132"/>
    </source>
</evidence>
<dbReference type="InterPro" id="IPR045107">
    <property type="entry name" value="SAC3/GANP/THP3"/>
</dbReference>
<evidence type="ECO:0000256" key="5">
    <source>
        <dbReference type="ARBA" id="ARBA00013184"/>
    </source>
</evidence>
<evidence type="ECO:0000256" key="11">
    <source>
        <dbReference type="ARBA" id="ARBA00022679"/>
    </source>
</evidence>
<keyword evidence="8" id="KW-0488">Methylation</keyword>
<dbReference type="FunFam" id="1.25.40.990:FF:000003">
    <property type="entry name" value="germinal-center associated nuclear protein isoform X2"/>
    <property type="match status" value="1"/>
</dbReference>
<dbReference type="GO" id="GO:0006406">
    <property type="term" value="P:mRNA export from nucleus"/>
    <property type="evidence" value="ECO:0007669"/>
    <property type="project" value="TreeGrafter"/>
</dbReference>
<dbReference type="KEGG" id="aten:116300550"/>
<keyword evidence="15" id="KW-0007">Acetylation</keyword>
<dbReference type="InterPro" id="IPR034265">
    <property type="entry name" value="MCM3AP_RRM"/>
</dbReference>
<dbReference type="GO" id="GO:0005694">
    <property type="term" value="C:chromosome"/>
    <property type="evidence" value="ECO:0007669"/>
    <property type="project" value="UniProtKB-SubCell"/>
</dbReference>
<evidence type="ECO:0000256" key="16">
    <source>
        <dbReference type="ARBA" id="ARBA00023010"/>
    </source>
</evidence>
<dbReference type="Pfam" id="PF16769">
    <property type="entry name" value="MCM3AP_GANP"/>
    <property type="match status" value="1"/>
</dbReference>
<dbReference type="Gene3D" id="3.30.70.330">
    <property type="match status" value="1"/>
</dbReference>
<sequence>MMLSQLRQKKRREAVRRLSQNASRRHTSEERTLINKPVRMGTTSKEIVFGKRPFDDSANPPKKERLFGQTSTMPKDAQRRFQANTQHGPVGSVGFSDTSGLQATRNPALFSFAPISGGGNSEEANAGSQTSTMFSFAPDKHKNLFQAATTSTENNQRVAITTTSPLFSTLGFGNKPQTTLPFSTPPINTSTTGFSYSSLPSTKSLKSTSSIGFPVTPISTSSQQTSVVFESKFGSSGFNFAKANETATLPMKPAQKFSVTTNVFGKAPGQVESTLSENITFPPKRSGKSPDEKTGSDISGLKALVIREIPEIFNKNAWLKRFYSRFGEVMKVLCNPQKKSATVTFKTHEAAKLAKLKGKILRKDLNPVSIFWKQERKRTTSSSQDLSELPVKTNVQEREKVFKGGAMEHHALDPHSLPTAMSTGERFKVLEMIDAKLREGVTKASDITTAKAVQGTCPDMCPEKERYMREDRRRLHVYETIPGTGSSLEDNPQVDHAKAIKEYDRSAADKEEPLPHELRPIPTLKMTMDYLVTNIMDIGKEGQWGDWFDFLWNRTRAIRKDITQQHLCDVGSVDLIEKTARFHIFCAHYLCDQDLGVFDPRINTENLTKCLQTLKQFYNDLYKNEGIICPNEAEFRCYDILLNLNEEDTLREVMTYRKEVRSSSMVKFAMDVFHALNSNNFVRFFRLVRASSYLCASVLHRYFNQARQRALRIMNYSLSVPNKEMSFPLNELTNLLAFEGDNQASDFCSFHGLIVNESFVMFTRGSFIEPESSFPSSRAHKLIESKRSCLIGEVVYNGPLPPPPSHYPTSSFDENGRYVGEVHVVSAEMEKKENIIEQQQPVVQFKGFTETQEPRGFSQFRQVTQPVEPPKPAVQINVEELKEVTRSLFLEVINEILVDVTGEVYRKVQDLLKKADQLATELEEEVVLELMQVTAVSAIADERRIQLMKAEQAAIRERSTAAVSEELLDDVVAQECLQVAAYEYSVEQKKVIAKCKEVATQEISQGLLEETLQNEVERIAEDSYKEAKEGRKTALAQIGQSIRLYRTARYFHKWVKLYQSRVRLKKLLNEFPAHAPFTSAEDQLTSLVGPLNDSRTKVLPTIRIFGDEFNVSECLSRRQAELEQIRTETLRPVDMPLLLANSFSTGSSVDWKLLLSFPGPCFPVNRSNIRTRQIHVNPSLIKEKFRKGSLPDNDRVASKVELLSLYSSETQNRWSVKTRCRVCTLAYFGVPSNTDVTELIDRRQLQGTSAIIILVDSKDLQTRSGRQEARTRVQRLVRSKPTLPAIPAVVLYLESDVTHLTNDLIADAIGTQDLKREEHLSSVQTVRVESSMEAQILDRLLQEIVTWLGQQSHPVELESDSLKNFLEEGLQRYFSTPLYEDVATRKKAQLNEQSPRAIIDLYNSAIEHLATVASSGSLGQVSWPITEFCINDNKVFPNFDWNSDANLSSLSSVILSLCLPQPPPGAGEGTWDSGSQLCHEYVKSLPFKCCSLAQRVGWILEHKHHSLQAIDFLSSQPQLTAAHVPWTQVIEACVSSAMTSLHSNPVLSEVEVFYLQSEFEEYVQPRIWREAVASSKKEYSAQVEGKRLKLSFPVKTRNEVAHESVVMVDEELNRILNESNLSSQRAPEDSLSFDESIYELKNELGSALREARQQVHRFDQILAKEWSPVDDSSNKKRKAEGHHEHESLSTKHRSNTMDLESVRGDLETLRKKIKSERALQQQVELRLRFLLDDA</sequence>
<comment type="subcellular location">
    <subcellularLocation>
        <location evidence="1">Chromosome</location>
    </subcellularLocation>
    <subcellularLocation>
        <location evidence="2">Cytoplasm</location>
    </subcellularLocation>
    <subcellularLocation>
        <location evidence="3">Nucleus</location>
        <location evidence="3">Nuclear pore complex</location>
    </subcellularLocation>
    <subcellularLocation>
        <location evidence="4">Nucleus</location>
        <location evidence="4">Nucleoplasm</location>
    </subcellularLocation>
</comment>
<feature type="compositionally biased region" description="Basic and acidic residues" evidence="24">
    <location>
        <begin position="48"/>
        <end position="66"/>
    </location>
</feature>
<dbReference type="InterPro" id="IPR031907">
    <property type="entry name" value="MCM3AP_GANP"/>
</dbReference>
<evidence type="ECO:0000259" key="25">
    <source>
        <dbReference type="Pfam" id="PF03399"/>
    </source>
</evidence>
<evidence type="ECO:0000259" key="26">
    <source>
        <dbReference type="Pfam" id="PF16769"/>
    </source>
</evidence>